<dbReference type="Gene3D" id="3.90.550.10">
    <property type="entry name" value="Spore Coat Polysaccharide Biosynthesis Protein SpsA, Chain A"/>
    <property type="match status" value="1"/>
</dbReference>
<dbReference type="InterPro" id="IPR001173">
    <property type="entry name" value="Glyco_trans_2-like"/>
</dbReference>
<feature type="domain" description="Glycosyltransferase 2-like" evidence="1">
    <location>
        <begin position="5"/>
        <end position="98"/>
    </location>
</feature>
<dbReference type="PANTHER" id="PTHR22916">
    <property type="entry name" value="GLYCOSYLTRANSFERASE"/>
    <property type="match status" value="1"/>
</dbReference>
<evidence type="ECO:0000259" key="1">
    <source>
        <dbReference type="Pfam" id="PF00535"/>
    </source>
</evidence>
<dbReference type="GO" id="GO:0016758">
    <property type="term" value="F:hexosyltransferase activity"/>
    <property type="evidence" value="ECO:0007669"/>
    <property type="project" value="UniProtKB-ARBA"/>
</dbReference>
<proteinExistence type="predicted"/>
<evidence type="ECO:0000313" key="2">
    <source>
        <dbReference type="EMBL" id="MRY13747.1"/>
    </source>
</evidence>
<organism evidence="2">
    <name type="scientific">Parabacteroides goldsteinii</name>
    <dbReference type="NCBI Taxonomy" id="328812"/>
    <lineage>
        <taxon>Bacteria</taxon>
        <taxon>Pseudomonadati</taxon>
        <taxon>Bacteroidota</taxon>
        <taxon>Bacteroidia</taxon>
        <taxon>Bacteroidales</taxon>
        <taxon>Tannerellaceae</taxon>
        <taxon>Parabacteroides</taxon>
    </lineage>
</organism>
<accession>A0A6G1ZII4</accession>
<dbReference type="PANTHER" id="PTHR22916:SF3">
    <property type="entry name" value="UDP-GLCNAC:BETAGAL BETA-1,3-N-ACETYLGLUCOSAMINYLTRANSFERASE-LIKE PROTEIN 1"/>
    <property type="match status" value="1"/>
</dbReference>
<gene>
    <name evidence="2" type="ORF">GKE01_20075</name>
</gene>
<sequence length="259" mass="29758">MKQFSIIIATYNAAETLNACLNSIRSQKAEEVELIVVDGNSADATREIVQENMDIIDIYIHEKDKGIYDAWNKGVKASCGEWILFIGADDILCPDTISFYKDALAKTDCTKIDYVSAWVNYVDSSGRVFCRLGSAWNWKDFSKAMNVAHVASLHNRQLFDETGLFNLEYKICADYEFLARKENRLKTLFFEKVVAHMRMGGISLSGKAIKETCKIANVHTKRSLFGRIALASEKYMYYYLFLIKIRIWRVFKHAYIFLV</sequence>
<dbReference type="CDD" id="cd06433">
    <property type="entry name" value="GT_2_WfgS_like"/>
    <property type="match status" value="1"/>
</dbReference>
<dbReference type="Pfam" id="PF00535">
    <property type="entry name" value="Glycos_transf_2"/>
    <property type="match status" value="1"/>
</dbReference>
<dbReference type="AlphaFoldDB" id="A0A6G1ZII4"/>
<keyword evidence="2" id="KW-0808">Transferase</keyword>
<comment type="caution">
    <text evidence="2">The sequence shown here is derived from an EMBL/GenBank/DDBJ whole genome shotgun (WGS) entry which is preliminary data.</text>
</comment>
<name>A0A6G1ZII4_9BACT</name>
<dbReference type="RefSeq" id="WP_010802552.1">
    <property type="nucleotide sequence ID" value="NZ_CAJSYT010000017.1"/>
</dbReference>
<protein>
    <submittedName>
        <fullName evidence="2">Glycosyltransferase</fullName>
    </submittedName>
</protein>
<dbReference type="InterPro" id="IPR029044">
    <property type="entry name" value="Nucleotide-diphossugar_trans"/>
</dbReference>
<reference evidence="2" key="1">
    <citation type="journal article" date="2019" name="Nat. Med.">
        <title>A library of human gut bacterial isolates paired with longitudinal multiomics data enables mechanistic microbiome research.</title>
        <authorList>
            <person name="Poyet M."/>
            <person name="Groussin M."/>
            <person name="Gibbons S.M."/>
            <person name="Avila-Pacheco J."/>
            <person name="Jiang X."/>
            <person name="Kearney S.M."/>
            <person name="Perrotta A.R."/>
            <person name="Berdy B."/>
            <person name="Zhao S."/>
            <person name="Lieberman T.D."/>
            <person name="Swanson P.K."/>
            <person name="Smith M."/>
            <person name="Roesemann S."/>
            <person name="Alexander J.E."/>
            <person name="Rich S.A."/>
            <person name="Livny J."/>
            <person name="Vlamakis H."/>
            <person name="Clish C."/>
            <person name="Bullock K."/>
            <person name="Deik A."/>
            <person name="Scott J."/>
            <person name="Pierce K.A."/>
            <person name="Xavier R.J."/>
            <person name="Alm E.J."/>
        </authorList>
    </citation>
    <scope>NUCLEOTIDE SEQUENCE</scope>
    <source>
        <strain evidence="2">BIOML-A4</strain>
    </source>
</reference>
<dbReference type="EMBL" id="WKLP01000034">
    <property type="protein sequence ID" value="MRY13747.1"/>
    <property type="molecule type" value="Genomic_DNA"/>
</dbReference>
<dbReference type="SUPFAM" id="SSF53448">
    <property type="entry name" value="Nucleotide-diphospho-sugar transferases"/>
    <property type="match status" value="1"/>
</dbReference>